<proteinExistence type="predicted"/>
<evidence type="ECO:0000313" key="3">
    <source>
        <dbReference type="Proteomes" id="UP000266841"/>
    </source>
</evidence>
<organism evidence="2 3">
    <name type="scientific">Thalassiosira oceanica</name>
    <name type="common">Marine diatom</name>
    <dbReference type="NCBI Taxonomy" id="159749"/>
    <lineage>
        <taxon>Eukaryota</taxon>
        <taxon>Sar</taxon>
        <taxon>Stramenopiles</taxon>
        <taxon>Ochrophyta</taxon>
        <taxon>Bacillariophyta</taxon>
        <taxon>Coscinodiscophyceae</taxon>
        <taxon>Thalassiosirophycidae</taxon>
        <taxon>Thalassiosirales</taxon>
        <taxon>Thalassiosiraceae</taxon>
        <taxon>Thalassiosira</taxon>
    </lineage>
</organism>
<feature type="region of interest" description="Disordered" evidence="1">
    <location>
        <begin position="77"/>
        <end position="113"/>
    </location>
</feature>
<sequence length="113" mass="12685">MVAMLWLHFRLHGGVMAKIRSQSSLFAAVCGFVLAACACFESQKEWKRVPGFLEVPWQAYLHACVFDLSNLPAGWSETRSRLDPQPPRNLPTFRAVSGEGESNKAETRRRGGY</sequence>
<reference evidence="2 3" key="1">
    <citation type="journal article" date="2012" name="Genome Biol.">
        <title>Genome and low-iron response of an oceanic diatom adapted to chronic iron limitation.</title>
        <authorList>
            <person name="Lommer M."/>
            <person name="Specht M."/>
            <person name="Roy A.S."/>
            <person name="Kraemer L."/>
            <person name="Andreson R."/>
            <person name="Gutowska M.A."/>
            <person name="Wolf J."/>
            <person name="Bergner S.V."/>
            <person name="Schilhabel M.B."/>
            <person name="Klostermeier U.C."/>
            <person name="Beiko R.G."/>
            <person name="Rosenstiel P."/>
            <person name="Hippler M."/>
            <person name="Laroche J."/>
        </authorList>
    </citation>
    <scope>NUCLEOTIDE SEQUENCE [LARGE SCALE GENOMIC DNA]</scope>
    <source>
        <strain evidence="2 3">CCMP1005</strain>
    </source>
</reference>
<feature type="compositionally biased region" description="Basic and acidic residues" evidence="1">
    <location>
        <begin position="101"/>
        <end position="113"/>
    </location>
</feature>
<gene>
    <name evidence="2" type="ORF">THAOC_36519</name>
</gene>
<protein>
    <submittedName>
        <fullName evidence="2">Uncharacterized protein</fullName>
    </submittedName>
</protein>
<accession>K0RED8</accession>
<keyword evidence="3" id="KW-1185">Reference proteome</keyword>
<dbReference type="EMBL" id="AGNL01049068">
    <property type="protein sequence ID" value="EJK44907.1"/>
    <property type="molecule type" value="Genomic_DNA"/>
</dbReference>
<dbReference type="AlphaFoldDB" id="K0RED8"/>
<evidence type="ECO:0000256" key="1">
    <source>
        <dbReference type="SAM" id="MobiDB-lite"/>
    </source>
</evidence>
<evidence type="ECO:0000313" key="2">
    <source>
        <dbReference type="EMBL" id="EJK44907.1"/>
    </source>
</evidence>
<name>K0RED8_THAOC</name>
<dbReference type="Proteomes" id="UP000266841">
    <property type="component" value="Unassembled WGS sequence"/>
</dbReference>
<comment type="caution">
    <text evidence="2">The sequence shown here is derived from an EMBL/GenBank/DDBJ whole genome shotgun (WGS) entry which is preliminary data.</text>
</comment>